<comment type="caution">
    <text evidence="2">The sequence shown here is derived from an EMBL/GenBank/DDBJ whole genome shotgun (WGS) entry which is preliminary data.</text>
</comment>
<feature type="region of interest" description="Disordered" evidence="1">
    <location>
        <begin position="1"/>
        <end position="27"/>
    </location>
</feature>
<dbReference type="Proteomes" id="UP000240542">
    <property type="component" value="Unassembled WGS sequence"/>
</dbReference>
<name>A0A2P8DLC9_9ACTN</name>
<accession>A0A2P8DLC9</accession>
<protein>
    <submittedName>
        <fullName evidence="2">Uncharacterized protein</fullName>
    </submittedName>
</protein>
<dbReference type="RefSeq" id="WP_106582773.1">
    <property type="nucleotide sequence ID" value="NZ_PYGA01000006.1"/>
</dbReference>
<evidence type="ECO:0000313" key="3">
    <source>
        <dbReference type="Proteomes" id="UP000240542"/>
    </source>
</evidence>
<gene>
    <name evidence="2" type="ORF">CLV63_10674</name>
</gene>
<sequence>MSTENWRDRDARLKEERAEKERQERETQALLTKELTAVPMVDVKEGPTTSFRAAGKGQEPWDLLKGGGFKHRTHPHTGGHLLTVLQRLYAPTGLGVSAIIEGYRRSNTNSVEGPFISVGPLKDDSQGSSSSRWSYAFTVPAMRRVMVTKELLGLPAIAMSDADAKVELYMDVPDVTRATMVALRSPGPFNFIETTWMSAIPAEWIFAWSGLSGPPWKQVYRKFDQDTIDTYLSILKRYGVSVD</sequence>
<evidence type="ECO:0000256" key="1">
    <source>
        <dbReference type="SAM" id="MobiDB-lite"/>
    </source>
</evidence>
<organism evidence="2 3">
    <name type="scientific">Murinocardiopsis flavida</name>
    <dbReference type="NCBI Taxonomy" id="645275"/>
    <lineage>
        <taxon>Bacteria</taxon>
        <taxon>Bacillati</taxon>
        <taxon>Actinomycetota</taxon>
        <taxon>Actinomycetes</taxon>
        <taxon>Streptosporangiales</taxon>
        <taxon>Nocardiopsidaceae</taxon>
        <taxon>Murinocardiopsis</taxon>
    </lineage>
</organism>
<keyword evidence="3" id="KW-1185">Reference proteome</keyword>
<evidence type="ECO:0000313" key="2">
    <source>
        <dbReference type="EMBL" id="PSK98026.1"/>
    </source>
</evidence>
<dbReference type="AlphaFoldDB" id="A0A2P8DLC9"/>
<dbReference type="OrthoDB" id="9816160at2"/>
<reference evidence="2 3" key="1">
    <citation type="submission" date="2018-03" db="EMBL/GenBank/DDBJ databases">
        <title>Genomic Encyclopedia of Archaeal and Bacterial Type Strains, Phase II (KMG-II): from individual species to whole genera.</title>
        <authorList>
            <person name="Goeker M."/>
        </authorList>
    </citation>
    <scope>NUCLEOTIDE SEQUENCE [LARGE SCALE GENOMIC DNA]</scope>
    <source>
        <strain evidence="2 3">DSM 45312</strain>
    </source>
</reference>
<dbReference type="EMBL" id="PYGA01000006">
    <property type="protein sequence ID" value="PSK98026.1"/>
    <property type="molecule type" value="Genomic_DNA"/>
</dbReference>
<proteinExistence type="predicted"/>